<dbReference type="SMART" id="SM00799">
    <property type="entry name" value="DENN"/>
    <property type="match status" value="1"/>
</dbReference>
<feature type="region of interest" description="Disordered" evidence="2">
    <location>
        <begin position="1150"/>
        <end position="1180"/>
    </location>
</feature>
<name>A0A7S4HJA5_9STRA</name>
<dbReference type="Gene3D" id="3.30.450.200">
    <property type="match status" value="1"/>
</dbReference>
<gene>
    <name evidence="4" type="ORF">OAUR00152_LOCUS683</name>
</gene>
<dbReference type="Pfam" id="PF03455">
    <property type="entry name" value="dDENN"/>
    <property type="match status" value="1"/>
</dbReference>
<feature type="compositionally biased region" description="Acidic residues" evidence="2">
    <location>
        <begin position="159"/>
        <end position="171"/>
    </location>
</feature>
<dbReference type="PROSITE" id="PS50211">
    <property type="entry name" value="DENN"/>
    <property type="match status" value="1"/>
</dbReference>
<dbReference type="Gene3D" id="3.40.50.11500">
    <property type="match status" value="1"/>
</dbReference>
<feature type="region of interest" description="Disordered" evidence="2">
    <location>
        <begin position="600"/>
        <end position="756"/>
    </location>
</feature>
<feature type="region of interest" description="Disordered" evidence="2">
    <location>
        <begin position="872"/>
        <end position="993"/>
    </location>
</feature>
<dbReference type="InterPro" id="IPR037516">
    <property type="entry name" value="Tripartite_DENN"/>
</dbReference>
<dbReference type="PANTHER" id="PTHR12296">
    <property type="entry name" value="DENN DOMAIN-CONTAINING PROTEIN 4"/>
    <property type="match status" value="1"/>
</dbReference>
<feature type="compositionally biased region" description="Gly residues" evidence="2">
    <location>
        <begin position="894"/>
        <end position="903"/>
    </location>
</feature>
<dbReference type="InterPro" id="IPR005113">
    <property type="entry name" value="uDENN_dom"/>
</dbReference>
<dbReference type="Pfam" id="PF02141">
    <property type="entry name" value="DENN"/>
    <property type="match status" value="1"/>
</dbReference>
<feature type="region of interest" description="Disordered" evidence="2">
    <location>
        <begin position="20"/>
        <end position="75"/>
    </location>
</feature>
<dbReference type="SMART" id="SM00800">
    <property type="entry name" value="uDENN"/>
    <property type="match status" value="1"/>
</dbReference>
<dbReference type="InterPro" id="IPR043153">
    <property type="entry name" value="DENN_C"/>
</dbReference>
<feature type="compositionally biased region" description="Basic and acidic residues" evidence="2">
    <location>
        <begin position="1166"/>
        <end position="1180"/>
    </location>
</feature>
<dbReference type="InterPro" id="IPR005112">
    <property type="entry name" value="dDENN_dom"/>
</dbReference>
<evidence type="ECO:0000259" key="3">
    <source>
        <dbReference type="PROSITE" id="PS50211"/>
    </source>
</evidence>
<evidence type="ECO:0000313" key="4">
    <source>
        <dbReference type="EMBL" id="CAE2200933.1"/>
    </source>
</evidence>
<feature type="domain" description="UDENN" evidence="3">
    <location>
        <begin position="64"/>
        <end position="571"/>
    </location>
</feature>
<proteinExistence type="predicted"/>
<dbReference type="InterPro" id="IPR051696">
    <property type="entry name" value="DENN_Domain_GEFs"/>
</dbReference>
<feature type="compositionally biased region" description="Polar residues" evidence="2">
    <location>
        <begin position="717"/>
        <end position="754"/>
    </location>
</feature>
<evidence type="ECO:0000256" key="2">
    <source>
        <dbReference type="SAM" id="MobiDB-lite"/>
    </source>
</evidence>
<feature type="region of interest" description="Disordered" evidence="2">
    <location>
        <begin position="151"/>
        <end position="171"/>
    </location>
</feature>
<dbReference type="NCBIfam" id="TIGR00756">
    <property type="entry name" value="PPR"/>
    <property type="match status" value="1"/>
</dbReference>
<organism evidence="4">
    <name type="scientific">Odontella aurita</name>
    <dbReference type="NCBI Taxonomy" id="265563"/>
    <lineage>
        <taxon>Eukaryota</taxon>
        <taxon>Sar</taxon>
        <taxon>Stramenopiles</taxon>
        <taxon>Ochrophyta</taxon>
        <taxon>Bacillariophyta</taxon>
        <taxon>Mediophyceae</taxon>
        <taxon>Biddulphiophycidae</taxon>
        <taxon>Eupodiscales</taxon>
        <taxon>Odontellaceae</taxon>
        <taxon>Odontella</taxon>
    </lineage>
</organism>
<feature type="compositionally biased region" description="Basic and acidic residues" evidence="2">
    <location>
        <begin position="796"/>
        <end position="805"/>
    </location>
</feature>
<dbReference type="Gene3D" id="1.25.40.10">
    <property type="entry name" value="Tetratricopeptide repeat domain"/>
    <property type="match status" value="1"/>
</dbReference>
<dbReference type="GO" id="GO:0031410">
    <property type="term" value="C:cytoplasmic vesicle"/>
    <property type="evidence" value="ECO:0007669"/>
    <property type="project" value="TreeGrafter"/>
</dbReference>
<feature type="region of interest" description="Disordered" evidence="2">
    <location>
        <begin position="796"/>
        <end position="831"/>
    </location>
</feature>
<dbReference type="PANTHER" id="PTHR12296:SF21">
    <property type="entry name" value="DENN DOMAIN-CONTAINING PROTEIN 3"/>
    <property type="match status" value="1"/>
</dbReference>
<sequence>MSKGGERRLVEYFVIVSSVPRKQAEKTEGNGGESSGDGRDENASPEASDLQGSHASGISFDGESHGRNGETEEFVDDNDFQGVITARYPLKDHADNPLQDSVTCFCHPDGSIRLRTDPCMPKVHYFVSTGGRGQQMYGTCLTVFEPYMLQGKKPKSDSSEETSDEKEDGGGVDEVQKEVYLPKCIVLISAYPYLAAFREFLVQLHRMSKMGEMPLPLERYIVNFCAEIPAPPPGSFEVQTTILDSVIKIWSPPHNQPIGWVSLPFSHLFECLDIQNILTVWHCMALERQVLLTSTQLSLLTECCEIFLSLLFPMKWSHAYIPVLPHFLIPILSAPMPYLCGINKSNLAETLYDLSTECVVVDLDSNLVTLGPATHPLPPLPQNLERELLSRLEENVGMVFREARSLTKTDNYTDRGIHLPSHVKTMSDAMWESKLCLYDEAFHLMFTPDMARKNLLNGNDNSGAELNENDLTVMIMTKEEKESLRKQSKWDAVQEAFLDTYVFLLRNYRKFLVFPSKDNEGSYASYGGAGFRSKEFVDAQRYDSQEFLSQLVGTQMFDEFITKRLYGSGAADVAFFDVAVDRVLKHSGIMSNVGVAGRIQKARLNRRSSEDSGGGPGMPKAPDQHRRKGSRSRDPNRPTGIRGLLRGASPKPGGRGTAAVVKKGEDPILQSARVHRKLKTIVPPEPSGADLPLRQAGMGDVSALTTEPQQQDDEEQSIASNSTSGTHSTKGTRSSKMSGSQLATPKSPQSSADTPGSYVYSIFPTELESELFGTPRPLPSAVMAEFDRQRQDAAKFRRNVSDGSEHGSNQHVKRGHTHSVGSESAPMEKPPSAEVATFTVFFLSFTAVIGKELLEMADNPFRADDRTILSTYTPPTVIESESETEDEKASLGSTEGGASTGEGGDSKSVGSDQAATLSIGDESGSIDAAQSTETESEELRTGDEEVINSSGGESGNSEGIARSPDEANENGDGPTHMVGGDNAVSKDKPTRSRFTNTLTTLEVEEAKATAKAQLGLAFEMLDMLKKRCLKAEPEAYQYLIGACGRCGDTERATQLLARMHEDGIVADAVVYSWLVTAFSAESAWRKLSGKADEDLPEWANGASVEMDWNKLQKRSWKERVGRALTSDDPMASDQELSGLRESSVRAMKRFTRRKSDKKKQQQGTETKSDMAARPSEERRKTFVPEPILRQILLGENLLEIVYPDISIDTDNELCPRCSTLLTDDDVVGGWTARDAQDYTTKCPICPQKFVPHFCVQSTSPSFNGSRGPGTPLVCERLSPWVLQKELRTAMADREGIEDLLDPEWRERETKNAVLWWNLILSFMRYRFPFSFLLQGSFGTNLIAPTPVDEA</sequence>
<dbReference type="PROSITE" id="PS51375">
    <property type="entry name" value="PPR"/>
    <property type="match status" value="1"/>
</dbReference>
<dbReference type="EMBL" id="HBKQ01000980">
    <property type="protein sequence ID" value="CAE2200933.1"/>
    <property type="molecule type" value="Transcribed_RNA"/>
</dbReference>
<protein>
    <recommendedName>
        <fullName evidence="3">UDENN domain-containing protein</fullName>
    </recommendedName>
</protein>
<dbReference type="GO" id="GO:0032483">
    <property type="term" value="P:regulation of Rab protein signal transduction"/>
    <property type="evidence" value="ECO:0007669"/>
    <property type="project" value="TreeGrafter"/>
</dbReference>
<dbReference type="InterPro" id="IPR001194">
    <property type="entry name" value="cDENN_dom"/>
</dbReference>
<accession>A0A7S4HJA5</accession>
<reference evidence="4" key="1">
    <citation type="submission" date="2021-01" db="EMBL/GenBank/DDBJ databases">
        <authorList>
            <person name="Corre E."/>
            <person name="Pelletier E."/>
            <person name="Niang G."/>
            <person name="Scheremetjew M."/>
            <person name="Finn R."/>
            <person name="Kale V."/>
            <person name="Holt S."/>
            <person name="Cochrane G."/>
            <person name="Meng A."/>
            <person name="Brown T."/>
            <person name="Cohen L."/>
        </authorList>
    </citation>
    <scope>NUCLEOTIDE SEQUENCE</scope>
    <source>
        <strain evidence="4">Isolate 1302-5</strain>
    </source>
</reference>
<dbReference type="SMART" id="SM00801">
    <property type="entry name" value="dDENN"/>
    <property type="match status" value="1"/>
</dbReference>
<dbReference type="InterPro" id="IPR002885">
    <property type="entry name" value="PPR_rpt"/>
</dbReference>
<feature type="compositionally biased region" description="Low complexity" evidence="2">
    <location>
        <begin position="947"/>
        <end position="960"/>
    </location>
</feature>
<dbReference type="Pfam" id="PF03456">
    <property type="entry name" value="uDENN"/>
    <property type="match status" value="1"/>
</dbReference>
<evidence type="ECO:0000256" key="1">
    <source>
        <dbReference type="PROSITE-ProRule" id="PRU00708"/>
    </source>
</evidence>
<dbReference type="InterPro" id="IPR011990">
    <property type="entry name" value="TPR-like_helical_dom_sf"/>
</dbReference>
<feature type="repeat" description="PPR" evidence="1">
    <location>
        <begin position="1032"/>
        <end position="1066"/>
    </location>
</feature>